<evidence type="ECO:0000313" key="15">
    <source>
        <dbReference type="Proteomes" id="UP000554488"/>
    </source>
</evidence>
<dbReference type="Proteomes" id="UP000554488">
    <property type="component" value="Unassembled WGS sequence"/>
</dbReference>
<dbReference type="EMBL" id="BSCI01000008">
    <property type="protein sequence ID" value="GLG87118.1"/>
    <property type="molecule type" value="Genomic_DNA"/>
</dbReference>
<name>A0A174M920_9FIRM</name>
<dbReference type="GeneID" id="92825614"/>
<dbReference type="OrthoDB" id="1923633at2"/>
<dbReference type="Proteomes" id="UP000260655">
    <property type="component" value="Unassembled WGS sequence"/>
</dbReference>
<evidence type="ECO:0000313" key="9">
    <source>
        <dbReference type="Proteomes" id="UP000095362"/>
    </source>
</evidence>
<dbReference type="AlphaFoldDB" id="A0A174M920"/>
<evidence type="ECO:0000313" key="6">
    <source>
        <dbReference type="EMBL" id="RGU42973.1"/>
    </source>
</evidence>
<evidence type="ECO:0000313" key="11">
    <source>
        <dbReference type="Proteomes" id="UP000260655"/>
    </source>
</evidence>
<reference evidence="4 15" key="3">
    <citation type="submission" date="2020-04" db="EMBL/GenBank/DDBJ databases">
        <authorList>
            <person name="Pieper L."/>
        </authorList>
    </citation>
    <scope>NUCLEOTIDE SEQUENCE [LARGE SCALE GENOMIC DNA]</scope>
    <source>
        <strain evidence="4 15">F22</strain>
    </source>
</reference>
<dbReference type="EMBL" id="JABWDC010000030">
    <property type="protein sequence ID" value="NUN86741.1"/>
    <property type="molecule type" value="Genomic_DNA"/>
</dbReference>
<evidence type="ECO:0000313" key="4">
    <source>
        <dbReference type="EMBL" id="NUN86741.1"/>
    </source>
</evidence>
<evidence type="ECO:0000313" key="8">
    <source>
        <dbReference type="EMBL" id="RHG56637.1"/>
    </source>
</evidence>
<dbReference type="Proteomes" id="UP000286595">
    <property type="component" value="Unassembled WGS sequence"/>
</dbReference>
<dbReference type="EMBL" id="CYXR01000006">
    <property type="protein sequence ID" value="CUM85675.1"/>
    <property type="molecule type" value="Genomic_DNA"/>
</dbReference>
<evidence type="ECO:0000313" key="7">
    <source>
        <dbReference type="EMBL" id="RHF84603.1"/>
    </source>
</evidence>
<evidence type="ECO:0000313" key="5">
    <source>
        <dbReference type="EMBL" id="RGJ24092.1"/>
    </source>
</evidence>
<evidence type="ECO:0000313" key="1">
    <source>
        <dbReference type="EMBL" id="CUM85675.1"/>
    </source>
</evidence>
<evidence type="ECO:0000313" key="12">
    <source>
        <dbReference type="Proteomes" id="UP000284579"/>
    </source>
</evidence>
<dbReference type="EMBL" id="CYZK01000004">
    <property type="protein sequence ID" value="CUN88076.1"/>
    <property type="molecule type" value="Genomic_DNA"/>
</dbReference>
<organism evidence="7 12">
    <name type="scientific">Coprococcus comes</name>
    <dbReference type="NCBI Taxonomy" id="410072"/>
    <lineage>
        <taxon>Bacteria</taxon>
        <taxon>Bacillati</taxon>
        <taxon>Bacillota</taxon>
        <taxon>Clostridia</taxon>
        <taxon>Lachnospirales</taxon>
        <taxon>Lachnospiraceae</taxon>
        <taxon>Coprococcus</taxon>
    </lineage>
</organism>
<evidence type="ECO:0000313" key="3">
    <source>
        <dbReference type="EMBL" id="GLG87118.1"/>
    </source>
</evidence>
<reference evidence="11 12" key="2">
    <citation type="submission" date="2018-08" db="EMBL/GenBank/DDBJ databases">
        <title>A genome reference for cultivated species of the human gut microbiota.</title>
        <authorList>
            <person name="Zou Y."/>
            <person name="Xue W."/>
            <person name="Luo G."/>
        </authorList>
    </citation>
    <scope>NUCLEOTIDE SEQUENCE [LARGE SCALE GENOMIC DNA]</scope>
    <source>
        <strain evidence="6 13">AF16-31</strain>
        <strain evidence="8 14">AM22-12LB</strain>
        <strain evidence="7 12">AM23-3</strain>
        <strain evidence="5 11">TM07-19</strain>
    </source>
</reference>
<proteinExistence type="predicted"/>
<evidence type="ECO:0000313" key="14">
    <source>
        <dbReference type="Proteomes" id="UP000286595"/>
    </source>
</evidence>
<gene>
    <name evidence="3" type="ORF">comes_16630</name>
    <name evidence="8" type="ORF">DW252_15590</name>
    <name evidence="7" type="ORF">DW656_04555</name>
    <name evidence="6" type="ORF">DWW65_14240</name>
    <name evidence="5" type="ORF">DXD67_06155</name>
    <name evidence="2" type="ORF">ERS852481_00992</name>
    <name evidence="1" type="ORF">ERS852574_01163</name>
    <name evidence="4" type="ORF">HUU93_09070</name>
</gene>
<dbReference type="EMBL" id="QSOV01000005">
    <property type="protein sequence ID" value="RGJ24092.1"/>
    <property type="molecule type" value="Genomic_DNA"/>
</dbReference>
<dbReference type="EMBL" id="QRHO01000004">
    <property type="protein sequence ID" value="RHF84603.1"/>
    <property type="molecule type" value="Genomic_DNA"/>
</dbReference>
<protein>
    <submittedName>
        <fullName evidence="7">Endosialidase</fullName>
    </submittedName>
</protein>
<dbReference type="EMBL" id="QRXY01000023">
    <property type="protein sequence ID" value="RGU42973.1"/>
    <property type="molecule type" value="Genomic_DNA"/>
</dbReference>
<dbReference type="Proteomes" id="UP000095727">
    <property type="component" value="Unassembled WGS sequence"/>
</dbReference>
<dbReference type="PaxDb" id="410072-ERS852525_01346"/>
<sequence>MTVVKELIRSELDGTLSFGDYTLDTKTKKDGFEFQGDIYKVKTFKEITKLEKNGMFVYESVPGTAVEHFEVSEDVISFKVSGTGDAQITLELEPDTDYIVYMNDMNVGDMKTNLSAKLSVSAELGKESVEIKVVRK</sequence>
<dbReference type="Proteomes" id="UP000284579">
    <property type="component" value="Unassembled WGS sequence"/>
</dbReference>
<evidence type="ECO:0000313" key="2">
    <source>
        <dbReference type="EMBL" id="CUN88076.1"/>
    </source>
</evidence>
<dbReference type="Proteomes" id="UP000095362">
    <property type="component" value="Unassembled WGS sequence"/>
</dbReference>
<dbReference type="EMBL" id="QRIM01000025">
    <property type="protein sequence ID" value="RHG56637.1"/>
    <property type="molecule type" value="Genomic_DNA"/>
</dbReference>
<evidence type="ECO:0000313" key="10">
    <source>
        <dbReference type="Proteomes" id="UP000095727"/>
    </source>
</evidence>
<reference evidence="4 15" key="4">
    <citation type="submission" date="2020-07" db="EMBL/GenBank/DDBJ databases">
        <title>Bacterial metabolism rescues the inhibition of intestinal drug absorption by food and drug additives.</title>
        <authorList>
            <person name="Zou L."/>
            <person name="Spanogiannopoulos P."/>
            <person name="Chien H.-C."/>
            <person name="Pieper L.M."/>
            <person name="Cai W."/>
            <person name="Khuri N."/>
            <person name="Pottel J."/>
            <person name="Vora B."/>
            <person name="Ni Z."/>
            <person name="Tsakalozou E."/>
            <person name="Zhang W."/>
            <person name="Shoichet B.K."/>
            <person name="Giacomini K.M."/>
            <person name="Turnbaugh P.J."/>
        </authorList>
    </citation>
    <scope>NUCLEOTIDE SEQUENCE [LARGE SCALE GENOMIC DNA]</scope>
    <source>
        <strain evidence="4 15">F22</strain>
    </source>
</reference>
<dbReference type="Proteomes" id="UP001145109">
    <property type="component" value="Unassembled WGS sequence"/>
</dbReference>
<reference evidence="3" key="5">
    <citation type="submission" date="2022-09" db="EMBL/GenBank/DDBJ databases">
        <title>Draft genome sequence of Coprococcus comes strain 31264.</title>
        <authorList>
            <person name="Atsushi H."/>
            <person name="Moriya O."/>
            <person name="Mitsuo S."/>
        </authorList>
    </citation>
    <scope>NUCLEOTIDE SEQUENCE</scope>
    <source>
        <strain evidence="3">JCM 31264</strain>
    </source>
</reference>
<dbReference type="STRING" id="410072.ERS852525_01346"/>
<reference evidence="3" key="6">
    <citation type="submission" date="2022-11" db="EMBL/GenBank/DDBJ databases">
        <title>Draft genome sequence of Coprococcus comes strain 31264.</title>
        <authorList>
            <person name="Hisatomi A."/>
            <person name="Ohkuma M."/>
            <person name="Sakamoto M."/>
        </authorList>
    </citation>
    <scope>NUCLEOTIDE SEQUENCE</scope>
    <source>
        <strain evidence="3">JCM 31264</strain>
    </source>
</reference>
<evidence type="ECO:0000313" key="13">
    <source>
        <dbReference type="Proteomes" id="UP000285693"/>
    </source>
</evidence>
<reference evidence="9 10" key="1">
    <citation type="submission" date="2015-09" db="EMBL/GenBank/DDBJ databases">
        <authorList>
            <consortium name="Pathogen Informatics"/>
        </authorList>
    </citation>
    <scope>NUCLEOTIDE SEQUENCE [LARGE SCALE GENOMIC DNA]</scope>
    <source>
        <strain evidence="2 9">2789STDY5834866</strain>
        <strain evidence="1 10">2789STDY5834962</strain>
    </source>
</reference>
<dbReference type="Proteomes" id="UP000285693">
    <property type="component" value="Unassembled WGS sequence"/>
</dbReference>
<accession>A0A174M920</accession>
<dbReference type="RefSeq" id="WP_008368562.1">
    <property type="nucleotide sequence ID" value="NZ_BSCI01000008.1"/>
</dbReference>